<dbReference type="STRING" id="1249101.BST21_00580"/>
<proteinExistence type="predicted"/>
<keyword evidence="4" id="KW-1185">Reference proteome</keyword>
<dbReference type="AlphaFoldDB" id="A0A1X0C2I1"/>
<dbReference type="OrthoDB" id="4753829at2"/>
<reference evidence="3 4" key="1">
    <citation type="journal article" date="2019" name="Emerg. Microbes Infect.">
        <title>Comprehensive subspecies identification of 175 nontuberculous mycobacteria species based on 7547 genomic profiles.</title>
        <authorList>
            <person name="Matsumoto Y."/>
            <person name="Kinjo T."/>
            <person name="Motooka D."/>
            <person name="Nabeya D."/>
            <person name="Jung N."/>
            <person name="Uechi K."/>
            <person name="Horii T."/>
            <person name="Iida T."/>
            <person name="Fujita J."/>
            <person name="Nakamura S."/>
        </authorList>
    </citation>
    <scope>NUCLEOTIDE SEQUENCE [LARGE SCALE GENOMIC DNA]</scope>
    <source>
        <strain evidence="3 4">JCM 18439</strain>
    </source>
</reference>
<feature type="region of interest" description="Disordered" evidence="1">
    <location>
        <begin position="1074"/>
        <end position="1120"/>
    </location>
</feature>
<dbReference type="Pfam" id="PF10145">
    <property type="entry name" value="PhageMin_Tail"/>
    <property type="match status" value="1"/>
</dbReference>
<dbReference type="EMBL" id="AP022591">
    <property type="protein sequence ID" value="BBY43246.1"/>
    <property type="molecule type" value="Genomic_DNA"/>
</dbReference>
<protein>
    <recommendedName>
        <fullName evidence="2">Phage tail tape measure protein domain-containing protein</fullName>
    </recommendedName>
</protein>
<feature type="region of interest" description="Disordered" evidence="1">
    <location>
        <begin position="487"/>
        <end position="524"/>
    </location>
</feature>
<evidence type="ECO:0000259" key="2">
    <source>
        <dbReference type="Pfam" id="PF10145"/>
    </source>
</evidence>
<evidence type="ECO:0000256" key="1">
    <source>
        <dbReference type="SAM" id="MobiDB-lite"/>
    </source>
</evidence>
<evidence type="ECO:0000313" key="3">
    <source>
        <dbReference type="EMBL" id="BBY43246.1"/>
    </source>
</evidence>
<accession>A0A1X0C2I1</accession>
<sequence>MAEISIDVKAALDRRAAALAARQLSNEFQDAGQTAGQQFRRQLEQPLRNIDASDPARRAARDFADAGTDAGRRFSSNAAAGLRNGDFDRAGREAARDFQRSFERIAKPTVDIDARSSAASAGDDAADSFLGGFAGAGAMSKLAGKGGPIAMAIIGGVTAAIKVVGPQMQAAMSKELAVDLTQARLGINAESMANVATAAGKAWSQNFGASVEENLGTATAAIQSGLVLPNADVGTLQKTIEQLTSVSTILGEDIPAVARSASQMIKTGMATDVTNAFDLITAGQQRGLNVSQDFLDTINEYSTEFRSLGLTGAEAFGLMTQAIQGGARDTDIAADALKEFSIRAVDGSKTTTDAFTALGLNADDMARRFGEGGRASAEAFDLVVDKIRAIQDPVEQSRVAVQLFGTQAEDLKGAMSRFDLSTAVNAFGQVEGASKRAADTAVSNSLNEWQTAGRNIQSVIASIRDSLNMDQWFEDIPRAINDIFDSVPKRTRGAPGVPGVPSTSEDGGPAIQPSTPVAPSQQRNPLDVFAPVPRAEGGIFGTLPTSAVIQPATEGLVQWAEPSTGGEAFIPLNGGQRSLAIWAETGRRLGVRGFDQGGITGPYSPYGPATALESLARSSSGGQYDWGASDLVKGLSDCSGAVSDLVELLIKGETDPSRLFTTHTAGQVLQSLGATRGYVPGNLNIGINPQHMAATLPSGVNFESGGGTGQGATYGGAAVGALDPQFSEHWSLPVPGGLTDGAVPVYLQGVDHAAFADSATGAATSAQPVQQQIGAPIDSDFGFSQGMPGVFSNIFKVLANTAMAPAIGALTGATNVFGTAGPGSGLLGMLSPRQSMFGTLPSITGYLPGGTTPTAPYSSGAPTTPPSSYTPGFGATPMGIPGASPMGAPFGTPASGMGLGPAPGPVPGTPGMAPATQPFGPTGPTGTASTPVMGRAYAEGKPAQEGFGLSGGGLIGLAQSLPGAAMSAAGGMFPGGGAAGAVAGQGAQIAIDEINRAVQAGAELTAIGVEALAETFLPVESQLADPARGWAGRILGGIAGVKPVAPNLAGSLTDALQGNGDKPLSAEQVAAKEAQQAHQGNGQPPGPPQVNVNIDNSKVPDLASDVSHHTQAMNAQPGAR</sequence>
<feature type="domain" description="Phage tail tape measure protein" evidence="2">
    <location>
        <begin position="201"/>
        <end position="405"/>
    </location>
</feature>
<dbReference type="RefSeq" id="WP_082999827.1">
    <property type="nucleotide sequence ID" value="NZ_AP022591.1"/>
</dbReference>
<organism evidence="3 4">
    <name type="scientific">Mycolicibacterium celeriflavum</name>
    <name type="common">Mycobacterium celeriflavum</name>
    <dbReference type="NCBI Taxonomy" id="1249101"/>
    <lineage>
        <taxon>Bacteria</taxon>
        <taxon>Bacillati</taxon>
        <taxon>Actinomycetota</taxon>
        <taxon>Actinomycetes</taxon>
        <taxon>Mycobacteriales</taxon>
        <taxon>Mycobacteriaceae</taxon>
        <taxon>Mycolicibacterium</taxon>
    </lineage>
</organism>
<feature type="compositionally biased region" description="Polar residues" evidence="1">
    <location>
        <begin position="512"/>
        <end position="524"/>
    </location>
</feature>
<gene>
    <name evidence="3" type="ORF">MCEL_15410</name>
</gene>
<dbReference type="KEGG" id="mcee:MCEL_15410"/>
<dbReference type="InterPro" id="IPR010090">
    <property type="entry name" value="Phage_tape_meas"/>
</dbReference>
<dbReference type="Proteomes" id="UP000466431">
    <property type="component" value="Chromosome"/>
</dbReference>
<evidence type="ECO:0000313" key="4">
    <source>
        <dbReference type="Proteomes" id="UP000466431"/>
    </source>
</evidence>
<name>A0A1X0C2I1_MYCCF</name>